<feature type="transmembrane region" description="Helical" evidence="1">
    <location>
        <begin position="130"/>
        <end position="151"/>
    </location>
</feature>
<feature type="transmembrane region" description="Helical" evidence="1">
    <location>
        <begin position="7"/>
        <end position="28"/>
    </location>
</feature>
<evidence type="ECO:0000313" key="2">
    <source>
        <dbReference type="EMBL" id="SHI77159.1"/>
    </source>
</evidence>
<feature type="transmembrane region" description="Helical" evidence="1">
    <location>
        <begin position="157"/>
        <end position="175"/>
    </location>
</feature>
<protein>
    <recommendedName>
        <fullName evidence="4">Prenyltransferase</fullName>
    </recommendedName>
</protein>
<evidence type="ECO:0000313" key="3">
    <source>
        <dbReference type="Proteomes" id="UP000184172"/>
    </source>
</evidence>
<organism evidence="2 3">
    <name type="scientific">Aequorivita viscosa</name>
    <dbReference type="NCBI Taxonomy" id="797419"/>
    <lineage>
        <taxon>Bacteria</taxon>
        <taxon>Pseudomonadati</taxon>
        <taxon>Bacteroidota</taxon>
        <taxon>Flavobacteriia</taxon>
        <taxon>Flavobacteriales</taxon>
        <taxon>Flavobacteriaceae</taxon>
        <taxon>Aequorivita</taxon>
    </lineage>
</organism>
<keyword evidence="1" id="KW-0472">Membrane</keyword>
<accession>A0A1M6DVK4</accession>
<feature type="transmembrane region" description="Helical" evidence="1">
    <location>
        <begin position="98"/>
        <end position="118"/>
    </location>
</feature>
<dbReference type="EMBL" id="FQYV01000005">
    <property type="protein sequence ID" value="SHI77159.1"/>
    <property type="molecule type" value="Genomic_DNA"/>
</dbReference>
<feature type="transmembrane region" description="Helical" evidence="1">
    <location>
        <begin position="222"/>
        <end position="241"/>
    </location>
</feature>
<keyword evidence="3" id="KW-1185">Reference proteome</keyword>
<gene>
    <name evidence="2" type="ORF">SAMN04487908_105115</name>
</gene>
<feature type="transmembrane region" description="Helical" evidence="1">
    <location>
        <begin position="76"/>
        <end position="92"/>
    </location>
</feature>
<keyword evidence="1" id="KW-1133">Transmembrane helix</keyword>
<dbReference type="OrthoDB" id="1467772at2"/>
<dbReference type="RefSeq" id="WP_073215926.1">
    <property type="nucleotide sequence ID" value="NZ_FNNS01000006.1"/>
</dbReference>
<dbReference type="AlphaFoldDB" id="A0A1M6DVK4"/>
<feature type="transmembrane region" description="Helical" evidence="1">
    <location>
        <begin position="40"/>
        <end position="56"/>
    </location>
</feature>
<keyword evidence="1" id="KW-0812">Transmembrane</keyword>
<sequence length="272" mass="30839">MKISKWILAFYINSSIHVALAVVALTEITVLEYNLSVPKALWMFVFFGAVTGYNFVKYAKIAGLHHRHLTNSLKTIQIFSGLSFLALLYNIFYLPWDLMLIALAFGIPTFFYAVPLIRHKNLRSFTGIKIFIVAFVWAGITVIVPVKVAVGEVSVDVLLTFIQRILIVVVLMLPFEIRDVPYDSLNLKTLPQQIGVWGTKMLGEGILLICLVFEFFKLSTDGAYLISLLLFSVLLGAMLIISKPYQNRYFASFWIEGLPILWWGIYIFLAAL</sequence>
<name>A0A1M6DVK4_9FLAO</name>
<dbReference type="STRING" id="797419.SAMN05216556_10657"/>
<dbReference type="Proteomes" id="UP000184172">
    <property type="component" value="Unassembled WGS sequence"/>
</dbReference>
<reference evidence="3" key="1">
    <citation type="submission" date="2016-11" db="EMBL/GenBank/DDBJ databases">
        <authorList>
            <person name="Varghese N."/>
            <person name="Submissions S."/>
        </authorList>
    </citation>
    <scope>NUCLEOTIDE SEQUENCE [LARGE SCALE GENOMIC DNA]</scope>
    <source>
        <strain evidence="3">DSM 26349</strain>
    </source>
</reference>
<evidence type="ECO:0000256" key="1">
    <source>
        <dbReference type="SAM" id="Phobius"/>
    </source>
</evidence>
<proteinExistence type="predicted"/>
<feature type="transmembrane region" description="Helical" evidence="1">
    <location>
        <begin position="253"/>
        <end position="271"/>
    </location>
</feature>
<evidence type="ECO:0008006" key="4">
    <source>
        <dbReference type="Google" id="ProtNLM"/>
    </source>
</evidence>
<feature type="transmembrane region" description="Helical" evidence="1">
    <location>
        <begin position="196"/>
        <end position="216"/>
    </location>
</feature>